<proteinExistence type="predicted"/>
<dbReference type="EMBL" id="OX458333">
    <property type="protein sequence ID" value="CAI8847053.1"/>
    <property type="molecule type" value="Genomic_DNA"/>
</dbReference>
<evidence type="ECO:0000313" key="1">
    <source>
        <dbReference type="EMBL" id="CAI8847053.1"/>
    </source>
</evidence>
<gene>
    <name evidence="1" type="ORF">MSZNOR_2438</name>
</gene>
<evidence type="ECO:0000313" key="2">
    <source>
        <dbReference type="Proteomes" id="UP001162030"/>
    </source>
</evidence>
<organism evidence="1 2">
    <name type="scientific">Methylocaldum szegediense</name>
    <dbReference type="NCBI Taxonomy" id="73780"/>
    <lineage>
        <taxon>Bacteria</taxon>
        <taxon>Pseudomonadati</taxon>
        <taxon>Pseudomonadota</taxon>
        <taxon>Gammaproteobacteria</taxon>
        <taxon>Methylococcales</taxon>
        <taxon>Methylococcaceae</taxon>
        <taxon>Methylocaldum</taxon>
    </lineage>
</organism>
<accession>A0ABM9I2D3</accession>
<keyword evidence="2" id="KW-1185">Reference proteome</keyword>
<protein>
    <submittedName>
        <fullName evidence="1">Uncharacterized protein</fullName>
    </submittedName>
</protein>
<dbReference type="RefSeq" id="WP_026611607.1">
    <property type="nucleotide sequence ID" value="NZ_OX458333.1"/>
</dbReference>
<reference evidence="1 2" key="1">
    <citation type="submission" date="2023-03" db="EMBL/GenBank/DDBJ databases">
        <authorList>
            <person name="Pearce D."/>
        </authorList>
    </citation>
    <scope>NUCLEOTIDE SEQUENCE [LARGE SCALE GENOMIC DNA]</scope>
    <source>
        <strain evidence="1">Msz</strain>
    </source>
</reference>
<name>A0ABM9I2D3_9GAMM</name>
<sequence>MIVSNQPLRRLGSMRRQMTRAERAAVFVLVLAVIGVVVSFVRGDDFAAECAATDVRLKAIRAAILGGEAGPGYRADIGEIPHSIHDLFDPSSLPAPLRTFDPATGRGWRGPYLEDGVQINVRKAHCSFSDPSCNSHRFVNALATGDMVVLDEFKRHAPECTNSDAERYCTNPILLQIPCDDLDRDGICSDSDMWLPGNARLVSAGLNGILETALSDYNAGARGDDRVLYLFMGDPGGGNLRCK</sequence>
<dbReference type="Proteomes" id="UP001162030">
    <property type="component" value="Chromosome"/>
</dbReference>